<feature type="compositionally biased region" description="Basic and acidic residues" evidence="1">
    <location>
        <begin position="1017"/>
        <end position="1029"/>
    </location>
</feature>
<feature type="compositionally biased region" description="Acidic residues" evidence="1">
    <location>
        <begin position="26"/>
        <end position="53"/>
    </location>
</feature>
<feature type="compositionally biased region" description="Basic and acidic residues" evidence="1">
    <location>
        <begin position="2238"/>
        <end position="2257"/>
    </location>
</feature>
<feature type="region of interest" description="Disordered" evidence="1">
    <location>
        <begin position="1161"/>
        <end position="1183"/>
    </location>
</feature>
<feature type="compositionally biased region" description="Basic and acidic residues" evidence="1">
    <location>
        <begin position="269"/>
        <end position="305"/>
    </location>
</feature>
<feature type="region of interest" description="Disordered" evidence="1">
    <location>
        <begin position="974"/>
        <end position="1038"/>
    </location>
</feature>
<feature type="region of interest" description="Disordered" evidence="1">
    <location>
        <begin position="1622"/>
        <end position="1683"/>
    </location>
</feature>
<feature type="compositionally biased region" description="Acidic residues" evidence="1">
    <location>
        <begin position="2454"/>
        <end position="2472"/>
    </location>
</feature>
<reference evidence="3" key="1">
    <citation type="journal article" date="2017" name="Nat. Commun.">
        <title>The North American bullfrog draft genome provides insight into hormonal regulation of long noncoding RNA.</title>
        <authorList>
            <person name="Hammond S.A."/>
            <person name="Warren R.L."/>
            <person name="Vandervalk B.P."/>
            <person name="Kucuk E."/>
            <person name="Khan H."/>
            <person name="Gibb E.A."/>
            <person name="Pandoh P."/>
            <person name="Kirk H."/>
            <person name="Zhao Y."/>
            <person name="Jones M."/>
            <person name="Mungall A.J."/>
            <person name="Coope R."/>
            <person name="Pleasance S."/>
            <person name="Moore R.A."/>
            <person name="Holt R.A."/>
            <person name="Round J.M."/>
            <person name="Ohora S."/>
            <person name="Walle B.V."/>
            <person name="Veldhoen N."/>
            <person name="Helbing C.C."/>
            <person name="Birol I."/>
        </authorList>
    </citation>
    <scope>NUCLEOTIDE SEQUENCE [LARGE SCALE GENOMIC DNA]</scope>
</reference>
<feature type="compositionally biased region" description="Polar residues" evidence="1">
    <location>
        <begin position="1046"/>
        <end position="1059"/>
    </location>
</feature>
<name>A0A2G9S5V2_AQUCT</name>
<feature type="compositionally biased region" description="Basic and acidic residues" evidence="1">
    <location>
        <begin position="616"/>
        <end position="649"/>
    </location>
</feature>
<feature type="region of interest" description="Disordered" evidence="1">
    <location>
        <begin position="114"/>
        <end position="943"/>
    </location>
</feature>
<feature type="compositionally biased region" description="Basic and acidic residues" evidence="1">
    <location>
        <begin position="1419"/>
        <end position="1429"/>
    </location>
</feature>
<feature type="region of interest" description="Disordered" evidence="1">
    <location>
        <begin position="1100"/>
        <end position="1144"/>
    </location>
</feature>
<dbReference type="InterPro" id="IPR043244">
    <property type="entry name" value="BOD1L1"/>
</dbReference>
<feature type="compositionally biased region" description="Basic and acidic residues" evidence="1">
    <location>
        <begin position="424"/>
        <end position="497"/>
    </location>
</feature>
<feature type="compositionally biased region" description="Polar residues" evidence="1">
    <location>
        <begin position="2023"/>
        <end position="2047"/>
    </location>
</feature>
<evidence type="ECO:0000313" key="3">
    <source>
        <dbReference type="Proteomes" id="UP000228934"/>
    </source>
</evidence>
<feature type="compositionally biased region" description="Low complexity" evidence="1">
    <location>
        <begin position="1474"/>
        <end position="1490"/>
    </location>
</feature>
<dbReference type="PANTHER" id="PTHR47391:SF1">
    <property type="entry name" value="BIORIENTATION OF CHROMOSOMES IN CELL DIVISION 1 LIKE 1"/>
    <property type="match status" value="1"/>
</dbReference>
<dbReference type="EMBL" id="KV928169">
    <property type="protein sequence ID" value="PIO34821.1"/>
    <property type="molecule type" value="Genomic_DNA"/>
</dbReference>
<feature type="compositionally biased region" description="Polar residues" evidence="1">
    <location>
        <begin position="985"/>
        <end position="1009"/>
    </location>
</feature>
<feature type="compositionally biased region" description="Polar residues" evidence="1">
    <location>
        <begin position="804"/>
        <end position="813"/>
    </location>
</feature>
<feature type="compositionally biased region" description="Basic and acidic residues" evidence="1">
    <location>
        <begin position="392"/>
        <end position="407"/>
    </location>
</feature>
<sequence length="2531" mass="274445">CPSIDSDLDTLSDVTVSSVHTSDLSSFEEESDDEDEAVSDSTEEGEITSDDEEKAATQNKAGEAGETKAKGTRHSYVHKPYLYSKYYSDSDDELTVEQRRQSVAKEKEERLLRRQVKRERLEEKRKQKAAEKAKALRMKNQGTSNSVHKSPKDQKAKSASMKEVLKEQMFLEKKVAMSKKRKKDSSGSLKIKTDVLDEDSRDTQKSNESQDKISSSTKDYKSGKSDGKSSKKSLDQAEESKSDSKTEKESKKKSPSFLEKIQQDAGTQDTRKQLERLDSNSEEHQKARTPSKPDKPDKYLKKESIDSDALNAKSTPRKESKSHRNERERTFSEDRLSSRLEERSSSRQEERSSSKPEERSSSKQEERSSSRQEERSSCKQDERSSLKHKHKTDNGHKQGSDESDSQKSKRTFAVDNHSQKRSKSSSEERADRKGKQKSDVKSSSSCKDERTSEHASKKEDSARRDGSKKDRPQSSEKSRSEHRSKRSASDSRDHRESQSILRTPGSSQKKSKSSLDDKNEADSASSDHSRQEENKDKKKLHSSSDERLHVKAKFKSSSSNKLTKPNDQEEADSRNEKERVAVDSSSEKYRKSKSEDKDGGERKDNNSQASSSAAKEMSHKSKHTSDKSKERLRLDSKEHGSSKLDKKSFGESSKSSNLKHIHKDSKRKEDGRRAEERSVKNPDEKRIQERSSSSDGKLGKKTSSESKNESSKETGLKKGSKSESDVLSAESGCGENKDPRENKKLGSLTGGNEKTSADAKVTDATKINSNSKSQSVSETPSSKKSTPLKFKSKHESSDLKDNKSSGPYENTSAALLGHDLGSIKDSDTSASESIDENEKTVFSSKDGADVAEKSDQGMPSKTARNSHMERDDLAGSSTENSSAQEQRESAPTPHSNDYSSVSPREVYPDVADSNDGEISTSDLAESTGKCLEEKNMESANIPVQLDILEVDDIVTGNEVEGDVCVKEKDSLLERNENVSAEGEEQSSSANVTGTERNIGSSVMENNNKEINGVTPREGNESRKEAEHDATATSSSFVIENELRQGVENTASSSSTPVDNSTDETCMEMEGANLDNSREYTSSASADGNIVEDDGDIATLSENSFEDTATSSSSDRKHYNEDSFLEPLLSEKRRESTATCSQSTTDLVPEKIGNVTFKAATSSSAHRELSQNTHENAASSSDNAERSNIELGMLSNVSETATSSDANAESASSCRAEIVSHVATSSESDGTVDISGNIAAQSATSSSSSGNHYGLGISERHTATSSSSMINSSRELNFDGSLVSSEIDNENLAASSSNVMDSSIGDDSSEWLKDASERESEDAASSSSNLPSTCRSKPNFGNVEDSKNTRATSSTQQDGVNEAGMDIISSGTIKEYPGNSSDLAMDSSTEASISVSSEFYSGRATGCSSSRGDQSPGNDKYLKPTKEKDNAASSSSGTSLAQTQTAGDEAASSSSSFTSSDTQHRQIRSTINSDNTEATASSSFTTNSSSEQYFRTSPGNSSDTTATSSSSSVNSGTFTDVNHNTQPTASSSVSMDSSTGEDLNMGVAHLCSRTNTATSSNIMDSACLERITKERGPASSSIMGVDRTEENVEGIVFADKVNEQAATSSNLMDSSMEDDKACDALSNNNPYATTSTGTNLDLDTDKDMDDGCDVNSEAAAASSSNTVGSPLDDGDNATSSDYTMDSSVEGVGQALSLSKNIEAASSSNFQDIVTDASVNRPVVDDATTSSSMERKNELVISGIHESPSNESSSRSIEMAAESSFVANHSSNGISATLQEAVAPLRADEDDGHVEMNATDGSNSISYENNDEKEDTVSSASSEEQRFVGNSSRQATRQLGDGETDSTVTSAGTDARESSVNREKASDHVAFADKEVINVDVSNVEANVAVEEASVSHASDQDFNDDQVSEASADNKMAEESEDVSVENEMIANVGTENEVAQTSQSITEEGEGAVTSTGITEESYGDKVLQGQDEVACSEETETNESGSMNIAENLGPIAITEDDESAITSTGAKEDEEEGEGFVTSSGTPGEDSSFSNTVEHSSSTLVHSVEKPKESITNANEETAGEMEELNSENLECVTSFTATPEPLEDNSSHVREEESTPSPSDKNILVPEEVLSVTTQNSDLEKESKPETQEFSCSDISDESPGCPVQSNEVLLDSDLNRGTSHSEVADPLCVESLSQSVGDVFHENSTPSEDHLEHSKAQTPSKDHTDAPLTAVDEAYTLDKDNVDLNIPSESKSERTSDVYDASSCDRDDPAGQSTNSDVIFTQAEETENATSSNASEDGIPNSDKECALQGEQSQPEIEAHVQVLEDAENTEVERPDKSENLDEPEGSKQHMEEDKSVKEEEKKLESQPATKNRLRENEGDLQRSVPCLYPQMQMLQKRQTEDEASLNEGASDQEKKDKESKKSEVTDSERSPGPVPRRGRKKRRSQSSSDNEGSDPEKKRKKTESTEEDEDQEDSESEEDEDDETPRGATTRAASRLEAQSKLPHKPTTRAAAKLNSPERPSLADRRRKYELYHVYSFLLLSQ</sequence>
<feature type="compositionally biased region" description="Low complexity" evidence="1">
    <location>
        <begin position="1740"/>
        <end position="1755"/>
    </location>
</feature>
<evidence type="ECO:0000313" key="2">
    <source>
        <dbReference type="EMBL" id="PIO34821.1"/>
    </source>
</evidence>
<dbReference type="Proteomes" id="UP000228934">
    <property type="component" value="Unassembled WGS sequence"/>
</dbReference>
<organism evidence="2 3">
    <name type="scientific">Aquarana catesbeiana</name>
    <name type="common">American bullfrog</name>
    <name type="synonym">Rana catesbeiana</name>
    <dbReference type="NCBI Taxonomy" id="8400"/>
    <lineage>
        <taxon>Eukaryota</taxon>
        <taxon>Metazoa</taxon>
        <taxon>Chordata</taxon>
        <taxon>Craniata</taxon>
        <taxon>Vertebrata</taxon>
        <taxon>Euteleostomi</taxon>
        <taxon>Amphibia</taxon>
        <taxon>Batrachia</taxon>
        <taxon>Anura</taxon>
        <taxon>Neobatrachia</taxon>
        <taxon>Ranoidea</taxon>
        <taxon>Ranidae</taxon>
        <taxon>Aquarana</taxon>
    </lineage>
</organism>
<feature type="compositionally biased region" description="Polar residues" evidence="1">
    <location>
        <begin position="1100"/>
        <end position="1112"/>
    </location>
</feature>
<feature type="compositionally biased region" description="Basic and acidic residues" evidence="1">
    <location>
        <begin position="793"/>
        <end position="803"/>
    </location>
</feature>
<feature type="compositionally biased region" description="Basic and acidic residues" evidence="1">
    <location>
        <begin position="2319"/>
        <end position="2353"/>
    </location>
</feature>
<feature type="compositionally biased region" description="Basic and acidic residues" evidence="1">
    <location>
        <begin position="564"/>
        <end position="605"/>
    </location>
</feature>
<proteinExistence type="predicted"/>
<feature type="compositionally biased region" description="Polar residues" evidence="1">
    <location>
        <begin position="765"/>
        <end position="785"/>
    </location>
</feature>
<feature type="region of interest" description="Disordered" evidence="1">
    <location>
        <begin position="1044"/>
        <end position="1063"/>
    </location>
</feature>
<feature type="region of interest" description="Disordered" evidence="1">
    <location>
        <begin position="1293"/>
        <end position="1539"/>
    </location>
</feature>
<feature type="compositionally biased region" description="Basic and acidic residues" evidence="1">
    <location>
        <begin position="2400"/>
        <end position="2418"/>
    </location>
</feature>
<feature type="compositionally biased region" description="Polar residues" evidence="1">
    <location>
        <begin position="875"/>
        <end position="884"/>
    </location>
</feature>
<feature type="compositionally biased region" description="Basic and acidic residues" evidence="1">
    <location>
        <begin position="2125"/>
        <end position="2134"/>
    </location>
</feature>
<feature type="compositionally biased region" description="Polar residues" evidence="1">
    <location>
        <begin position="1933"/>
        <end position="1946"/>
    </location>
</feature>
<feature type="region of interest" description="Disordered" evidence="1">
    <location>
        <begin position="1"/>
        <end position="75"/>
    </location>
</feature>
<feature type="compositionally biased region" description="Basic and acidic residues" evidence="1">
    <location>
        <begin position="702"/>
        <end position="724"/>
    </location>
</feature>
<feature type="compositionally biased region" description="Polar residues" evidence="1">
    <location>
        <begin position="1405"/>
        <end position="1416"/>
    </location>
</feature>
<dbReference type="OrthoDB" id="7605699at2759"/>
<feature type="compositionally biased region" description="Basic and acidic residues" evidence="1">
    <location>
        <begin position="218"/>
        <end position="252"/>
    </location>
</feature>
<feature type="compositionally biased region" description="Basic and acidic residues" evidence="1">
    <location>
        <begin position="735"/>
        <end position="744"/>
    </location>
</feature>
<gene>
    <name evidence="2" type="ORF">AB205_0149100</name>
</gene>
<feature type="compositionally biased region" description="Basic and acidic residues" evidence="1">
    <location>
        <begin position="666"/>
        <end position="689"/>
    </location>
</feature>
<feature type="region of interest" description="Disordered" evidence="1">
    <location>
        <begin position="1786"/>
        <end position="1867"/>
    </location>
</feature>
<feature type="compositionally biased region" description="Basic and acidic residues" evidence="1">
    <location>
        <begin position="2195"/>
        <end position="2213"/>
    </location>
</feature>
<feature type="compositionally biased region" description="Polar residues" evidence="1">
    <location>
        <begin position="1161"/>
        <end position="1181"/>
    </location>
</feature>
<feature type="compositionally biased region" description="Basic and acidic residues" evidence="1">
    <location>
        <begin position="163"/>
        <end position="175"/>
    </location>
</feature>
<feature type="non-terminal residue" evidence="2">
    <location>
        <position position="1"/>
    </location>
</feature>
<feature type="compositionally biased region" description="Acidic residues" evidence="1">
    <location>
        <begin position="1641"/>
        <end position="1651"/>
    </location>
</feature>
<feature type="compositionally biased region" description="Polar residues" evidence="1">
    <location>
        <begin position="1430"/>
        <end position="1445"/>
    </location>
</feature>
<feature type="compositionally biased region" description="Polar residues" evidence="1">
    <location>
        <begin position="892"/>
        <end position="902"/>
    </location>
</feature>
<accession>A0A2G9S5V2</accession>
<feature type="non-terminal residue" evidence="2">
    <location>
        <position position="2531"/>
    </location>
</feature>
<feature type="compositionally biased region" description="Basic and acidic residues" evidence="1">
    <location>
        <begin position="201"/>
        <end position="211"/>
    </location>
</feature>
<feature type="compositionally biased region" description="Polar residues" evidence="1">
    <location>
        <begin position="1519"/>
        <end position="1528"/>
    </location>
</feature>
<protein>
    <submittedName>
        <fullName evidence="2">Uncharacterized protein</fullName>
    </submittedName>
</protein>
<feature type="compositionally biased region" description="Low complexity" evidence="1">
    <location>
        <begin position="1386"/>
        <end position="1396"/>
    </location>
</feature>
<feature type="compositionally biased region" description="Basic and acidic residues" evidence="1">
    <location>
        <begin position="513"/>
        <end position="549"/>
    </location>
</feature>
<evidence type="ECO:0000256" key="1">
    <source>
        <dbReference type="SAM" id="MobiDB-lite"/>
    </source>
</evidence>
<feature type="region of interest" description="Disordered" evidence="1">
    <location>
        <begin position="1723"/>
        <end position="1755"/>
    </location>
</feature>
<feature type="region of interest" description="Disordered" evidence="1">
    <location>
        <begin position="1891"/>
        <end position="2174"/>
    </location>
</feature>
<feature type="compositionally biased region" description="Low complexity" evidence="1">
    <location>
        <begin position="11"/>
        <end position="25"/>
    </location>
</feature>
<feature type="compositionally biased region" description="Basic and acidic residues" evidence="1">
    <location>
        <begin position="114"/>
        <end position="134"/>
    </location>
</feature>
<feature type="region of interest" description="Disordered" evidence="1">
    <location>
        <begin position="2186"/>
        <end position="2517"/>
    </location>
</feature>
<feature type="compositionally biased region" description="Polar residues" evidence="1">
    <location>
        <begin position="1624"/>
        <end position="1638"/>
    </location>
</feature>
<feature type="compositionally biased region" description="Low complexity" evidence="1">
    <location>
        <begin position="1500"/>
        <end position="1518"/>
    </location>
</feature>
<feature type="compositionally biased region" description="Acidic residues" evidence="1">
    <location>
        <begin position="1"/>
        <end position="10"/>
    </location>
</feature>
<feature type="compositionally biased region" description="Polar residues" evidence="1">
    <location>
        <begin position="1348"/>
        <end position="1358"/>
    </location>
</feature>
<feature type="compositionally biased region" description="Polar residues" evidence="1">
    <location>
        <begin position="1815"/>
        <end position="1835"/>
    </location>
</feature>
<feature type="compositionally biased region" description="Polar residues" evidence="1">
    <location>
        <begin position="1797"/>
        <end position="1806"/>
    </location>
</feature>
<feature type="compositionally biased region" description="Basic and acidic residues" evidence="1">
    <location>
        <begin position="316"/>
        <end position="385"/>
    </location>
</feature>
<feature type="compositionally biased region" description="Basic and acidic residues" evidence="1">
    <location>
        <begin position="1852"/>
        <end position="1867"/>
    </location>
</feature>
<dbReference type="PANTHER" id="PTHR47391">
    <property type="entry name" value="BIORIENTATION OF CHROMOSOMES IN CELL DIVISION 1 LIKE 1"/>
    <property type="match status" value="1"/>
</dbReference>
<feature type="compositionally biased region" description="Basic and acidic residues" evidence="1">
    <location>
        <begin position="846"/>
        <end position="855"/>
    </location>
</feature>
<feature type="compositionally biased region" description="Polar residues" evidence="1">
    <location>
        <begin position="2073"/>
        <end position="2084"/>
    </location>
</feature>
<keyword evidence="3" id="KW-1185">Reference proteome</keyword>